<evidence type="ECO:0000313" key="3">
    <source>
        <dbReference type="EMBL" id="CAE6435917.1"/>
    </source>
</evidence>
<dbReference type="PANTHER" id="PTHR33840">
    <property type="match status" value="1"/>
</dbReference>
<proteinExistence type="predicted"/>
<dbReference type="Pfam" id="PF09994">
    <property type="entry name" value="T6SS_Tle1-like_cat"/>
    <property type="match status" value="1"/>
</dbReference>
<dbReference type="InterPro" id="IPR018712">
    <property type="entry name" value="Tle1-like_cat"/>
</dbReference>
<name>A0A8H3AS76_9AGAM</name>
<sequence>MVLDPRFAFLSSYRKYRLELDEIDGQIYIVAILKKGMGHIFDKPDDAKFNLSSHIGVRDGSLVWGLSGFEADVSSHDIWFNEHTKERFLRVKLSGLGPDEPSERKLNLDDRVDIVEYYDTESREFRRRLGLKPDLSKRSIVLCFDGTSNHFSNQNTNVVKMVELLKKDDPSQQMVYYQACYNVAGVGTYAPPGLMTSVGLHVAAKADEGVAWFLYQHVIDGYKYLMQTYQAGDQISIFGFSRGAYTARALAGMIHSVGLLPKDNMEQVPFAYQIYERSKEVEPPELGKTPGPRIDGPGAIDVYAGPQDEKQSVKESARPENVDPERFKIAFCIPIQITFLGVWDTVGSVGALKRKTLPWIEYNPSVQYFRQALALDETRGNFIPSVWDHSRTKTDLEQSALEVWFKGGHADVGGGAEPTPAVDKHNKRIYDEKGQPERSRLLSNISLRWMVDQCLKSSGVRILFDPDSMRRYRNVKILEQRRPGLTDDEIQELIAELDDFDVVQRPWIALEKSLFWWILDCLPVPKLSQIDSIRSNPKTVRSPNMGSARFVNRQKDTDPIRLHASVYSHIKSDPNYIPAAEWYNWPKGEWPDIEGGTMSSMLIEGDEETEDVRQRLIMGWRESKKAPQLYLG</sequence>
<dbReference type="AlphaFoldDB" id="A0A8H3AS76"/>
<feature type="region of interest" description="Disordered" evidence="1">
    <location>
        <begin position="281"/>
        <end position="301"/>
    </location>
</feature>
<protein>
    <recommendedName>
        <fullName evidence="2">T6SS Phospholipase effector Tle1-like catalytic domain-containing protein</fullName>
    </recommendedName>
</protein>
<dbReference type="InterPro" id="IPR029058">
    <property type="entry name" value="AB_hydrolase_fold"/>
</dbReference>
<dbReference type="SUPFAM" id="SSF53474">
    <property type="entry name" value="alpha/beta-Hydrolases"/>
    <property type="match status" value="1"/>
</dbReference>
<comment type="caution">
    <text evidence="3">The sequence shown here is derived from an EMBL/GenBank/DDBJ whole genome shotgun (WGS) entry which is preliminary data.</text>
</comment>
<evidence type="ECO:0000259" key="2">
    <source>
        <dbReference type="Pfam" id="PF09994"/>
    </source>
</evidence>
<evidence type="ECO:0000313" key="4">
    <source>
        <dbReference type="Proteomes" id="UP000663888"/>
    </source>
</evidence>
<reference evidence="3" key="1">
    <citation type="submission" date="2021-01" db="EMBL/GenBank/DDBJ databases">
        <authorList>
            <person name="Kaushik A."/>
        </authorList>
    </citation>
    <scope>NUCLEOTIDE SEQUENCE</scope>
    <source>
        <strain evidence="3">AG4-R118</strain>
    </source>
</reference>
<dbReference type="Proteomes" id="UP000663888">
    <property type="component" value="Unassembled WGS sequence"/>
</dbReference>
<dbReference type="EMBL" id="CAJMWX010000857">
    <property type="protein sequence ID" value="CAE6435917.1"/>
    <property type="molecule type" value="Genomic_DNA"/>
</dbReference>
<feature type="domain" description="T6SS Phospholipase effector Tle1-like catalytic" evidence="2">
    <location>
        <begin position="138"/>
        <end position="453"/>
    </location>
</feature>
<evidence type="ECO:0000256" key="1">
    <source>
        <dbReference type="SAM" id="MobiDB-lite"/>
    </source>
</evidence>
<accession>A0A8H3AS76</accession>
<gene>
    <name evidence="3" type="ORF">RDB_LOCUS42331</name>
</gene>
<organism evidence="3 4">
    <name type="scientific">Rhizoctonia solani</name>
    <dbReference type="NCBI Taxonomy" id="456999"/>
    <lineage>
        <taxon>Eukaryota</taxon>
        <taxon>Fungi</taxon>
        <taxon>Dikarya</taxon>
        <taxon>Basidiomycota</taxon>
        <taxon>Agaricomycotina</taxon>
        <taxon>Agaricomycetes</taxon>
        <taxon>Cantharellales</taxon>
        <taxon>Ceratobasidiaceae</taxon>
        <taxon>Rhizoctonia</taxon>
    </lineage>
</organism>
<dbReference type="PANTHER" id="PTHR33840:SF2">
    <property type="entry name" value="TLE1 PHOSPHOLIPASE DOMAIN-CONTAINING PROTEIN"/>
    <property type="match status" value="1"/>
</dbReference>